<accession>A0A8I0DSW4</accession>
<dbReference type="InterPro" id="IPR000362">
    <property type="entry name" value="Fumarate_lyase_fam"/>
</dbReference>
<dbReference type="GO" id="GO:0008652">
    <property type="term" value="P:amino acid biosynthetic process"/>
    <property type="evidence" value="ECO:0007669"/>
    <property type="project" value="UniProtKB-KW"/>
</dbReference>
<dbReference type="EMBL" id="JACOOX010000006">
    <property type="protein sequence ID" value="MBC5663503.1"/>
    <property type="molecule type" value="Genomic_DNA"/>
</dbReference>
<proteinExistence type="inferred from homology"/>
<gene>
    <name evidence="6" type="ORF">H8S09_11580</name>
</gene>
<dbReference type="PROSITE" id="PS00163">
    <property type="entry name" value="FUMARATE_LYASES"/>
    <property type="match status" value="1"/>
</dbReference>
<comment type="catalytic activity">
    <reaction evidence="4">
        <text>(2S)-2-[5-amino-1-(5-phospho-beta-D-ribosyl)imidazole-4-carboxamido]succinate = 5-amino-1-(5-phospho-beta-D-ribosyl)imidazole-4-carboxamide + fumarate</text>
        <dbReference type="Rhea" id="RHEA:23920"/>
        <dbReference type="ChEBI" id="CHEBI:29806"/>
        <dbReference type="ChEBI" id="CHEBI:58443"/>
        <dbReference type="ChEBI" id="CHEBI:58475"/>
        <dbReference type="EC" id="4.3.2.2"/>
    </reaction>
</comment>
<dbReference type="Gene3D" id="1.10.40.30">
    <property type="entry name" value="Fumarase/aspartase (C-terminal domain)"/>
    <property type="match status" value="1"/>
</dbReference>
<dbReference type="UniPathway" id="UPA00075">
    <property type="reaction ID" value="UER00336"/>
</dbReference>
<keyword evidence="4" id="KW-0658">Purine biosynthesis</keyword>
<keyword evidence="7" id="KW-1185">Reference proteome</keyword>
<organism evidence="6 7">
    <name type="scientific">Coprococcus hominis</name>
    <name type="common">ex Liu et al. 2022</name>
    <dbReference type="NCBI Taxonomy" id="2763039"/>
    <lineage>
        <taxon>Bacteria</taxon>
        <taxon>Bacillati</taxon>
        <taxon>Bacillota</taxon>
        <taxon>Clostridia</taxon>
        <taxon>Lachnospirales</taxon>
        <taxon>Lachnospiraceae</taxon>
        <taxon>Coprococcus</taxon>
    </lineage>
</organism>
<comment type="catalytic activity">
    <reaction evidence="4">
        <text>N(6)-(1,2-dicarboxyethyl)-AMP = fumarate + AMP</text>
        <dbReference type="Rhea" id="RHEA:16853"/>
        <dbReference type="ChEBI" id="CHEBI:29806"/>
        <dbReference type="ChEBI" id="CHEBI:57567"/>
        <dbReference type="ChEBI" id="CHEBI:456215"/>
        <dbReference type="EC" id="4.3.2.2"/>
    </reaction>
</comment>
<dbReference type="Gene3D" id="1.20.200.10">
    <property type="entry name" value="Fumarase/aspartase (Central domain)"/>
    <property type="match status" value="1"/>
</dbReference>
<dbReference type="Proteomes" id="UP000615234">
    <property type="component" value="Unassembled WGS sequence"/>
</dbReference>
<dbReference type="Pfam" id="PF00206">
    <property type="entry name" value="Lyase_1"/>
    <property type="match status" value="1"/>
</dbReference>
<comment type="caution">
    <text evidence="6">The sequence shown here is derived from an EMBL/GenBank/DDBJ whole genome shotgun (WGS) entry which is preliminary data.</text>
</comment>
<evidence type="ECO:0000256" key="3">
    <source>
        <dbReference type="NCBIfam" id="TIGR00928"/>
    </source>
</evidence>
<dbReference type="EC" id="4.3.2.2" evidence="3 4"/>
<protein>
    <recommendedName>
        <fullName evidence="3 4">Adenylosuccinate lyase</fullName>
        <shortName evidence="4">ASL</shortName>
        <ecNumber evidence="3 4">4.3.2.2</ecNumber>
    </recommendedName>
    <alternativeName>
        <fullName evidence="4">Adenylosuccinase</fullName>
    </alternativeName>
</protein>
<dbReference type="GO" id="GO:0006189">
    <property type="term" value="P:'de novo' IMP biosynthetic process"/>
    <property type="evidence" value="ECO:0007669"/>
    <property type="project" value="UniProtKB-UniPathway"/>
</dbReference>
<dbReference type="PRINTS" id="PR00149">
    <property type="entry name" value="FUMRATELYASE"/>
</dbReference>
<feature type="domain" description="Adenylosuccinate lyase C-terminal" evidence="5">
    <location>
        <begin position="376"/>
        <end position="460"/>
    </location>
</feature>
<dbReference type="SUPFAM" id="SSF48557">
    <property type="entry name" value="L-aspartase-like"/>
    <property type="match status" value="1"/>
</dbReference>
<dbReference type="InterPro" id="IPR008948">
    <property type="entry name" value="L-Aspartase-like"/>
</dbReference>
<dbReference type="SMART" id="SM00998">
    <property type="entry name" value="ADSL_C"/>
    <property type="match status" value="1"/>
</dbReference>
<evidence type="ECO:0000256" key="2">
    <source>
        <dbReference type="ARBA" id="ARBA00023239"/>
    </source>
</evidence>
<evidence type="ECO:0000256" key="4">
    <source>
        <dbReference type="RuleBase" id="RU361172"/>
    </source>
</evidence>
<keyword evidence="2 4" id="KW-0456">Lyase</keyword>
<dbReference type="UniPathway" id="UPA00074">
    <property type="reaction ID" value="UER00132"/>
</dbReference>
<comment type="similarity">
    <text evidence="4">Belongs to the lyase 1 family. Adenylosuccinate lyase subfamily.</text>
</comment>
<comment type="pathway">
    <text evidence="4">Purine metabolism; IMP biosynthesis via de novo pathway; 5-amino-1-(5-phospho-D-ribosyl)imidazole-4-carboxamide from 5-amino-1-(5-phospho-D-ribosyl)imidazole-4-carboxylate: step 2/2.</text>
</comment>
<dbReference type="AlphaFoldDB" id="A0A8I0DSW4"/>
<comment type="pathway">
    <text evidence="4">Purine metabolism; AMP biosynthesis via de novo pathway; AMP from IMP: step 2/2.</text>
</comment>
<evidence type="ECO:0000259" key="5">
    <source>
        <dbReference type="SMART" id="SM00998"/>
    </source>
</evidence>
<evidence type="ECO:0000313" key="6">
    <source>
        <dbReference type="EMBL" id="MBC5663503.1"/>
    </source>
</evidence>
<dbReference type="GO" id="GO:0044208">
    <property type="term" value="P:'de novo' AMP biosynthetic process"/>
    <property type="evidence" value="ECO:0007669"/>
    <property type="project" value="UniProtKB-UniPathway"/>
</dbReference>
<dbReference type="InterPro" id="IPR020557">
    <property type="entry name" value="Fumarate_lyase_CS"/>
</dbReference>
<dbReference type="CDD" id="cd03302">
    <property type="entry name" value="Adenylsuccinate_lyase_2"/>
    <property type="match status" value="1"/>
</dbReference>
<dbReference type="NCBIfam" id="TIGR00928">
    <property type="entry name" value="purB"/>
    <property type="match status" value="1"/>
</dbReference>
<dbReference type="GO" id="GO:0070626">
    <property type="term" value="F:(S)-2-(5-amino-1-(5-phospho-D-ribosyl)imidazole-4-carboxamido) succinate lyase (fumarate-forming) activity"/>
    <property type="evidence" value="ECO:0007669"/>
    <property type="project" value="TreeGrafter"/>
</dbReference>
<dbReference type="InterPro" id="IPR019468">
    <property type="entry name" value="AdenyloSucc_lyase_C"/>
</dbReference>
<reference evidence="6 7" key="1">
    <citation type="submission" date="2020-08" db="EMBL/GenBank/DDBJ databases">
        <title>Genome public.</title>
        <authorList>
            <person name="Liu C."/>
            <person name="Sun Q."/>
        </authorList>
    </citation>
    <scope>NUCLEOTIDE SEQUENCE [LARGE SCALE GENOMIC DNA]</scope>
    <source>
        <strain evidence="6 7">NSJ-10</strain>
    </source>
</reference>
<dbReference type="Gene3D" id="1.10.275.60">
    <property type="match status" value="1"/>
</dbReference>
<name>A0A8I0DSW4_9FIRM</name>
<dbReference type="Pfam" id="PF10397">
    <property type="entry name" value="ADSL_C"/>
    <property type="match status" value="1"/>
</dbReference>
<keyword evidence="1" id="KW-0028">Amino-acid biosynthesis</keyword>
<dbReference type="GO" id="GO:0004018">
    <property type="term" value="F:N6-(1,2-dicarboxyethyl)AMP AMP-lyase (fumarate-forming) activity"/>
    <property type="evidence" value="ECO:0007669"/>
    <property type="project" value="UniProtKB-UniRule"/>
</dbReference>
<dbReference type="GO" id="GO:0005829">
    <property type="term" value="C:cytosol"/>
    <property type="evidence" value="ECO:0007669"/>
    <property type="project" value="TreeGrafter"/>
</dbReference>
<evidence type="ECO:0000256" key="1">
    <source>
        <dbReference type="ARBA" id="ARBA00022605"/>
    </source>
</evidence>
<sequence>MSTDRYTSPFCERYASKEMQYIFSPDKKFKTWRKLWIALAETEYELGLSENGKPVISQEQIDELKAHAEDINYDVAKEREKMVRHDVMSHVYAYGVQCPKAAGIIHLGATSCYVGDNTDVIVMTEAMKLVRKKLLNVINELSKFAMEYKDLPTLAFTHFQPAQPTTVGKRATLWLQELMLDLSDLDYMIGQQKLLGCKGTTGTQASFLELFNGDHEKVRQIDKKIAEKMGFEACYPVSGQTYSRKVDSRVLNVLSGIAQSAHKFSNDIRLLQHLKEIEEPFEKNQIGSSAMAYKRNPMRSERIASLSNYVMADALNPAFTAATQWFERTLDDSANKRVSVPEAFLAIDGILDLYLNVVDGLVVYDKVIYQRFMKEIPFMATENIMMDAVKRGGNRQELHELIREYSMQAGATVKKEGKENNLVDLIAADPAFGMTKEEIEAILEPKNFVGRAPEQTEEFITEVVKPVLDANKDILGMTAEINV</sequence>
<dbReference type="InterPro" id="IPR004769">
    <property type="entry name" value="Pur_lyase"/>
</dbReference>
<dbReference type="RefSeq" id="WP_021944856.1">
    <property type="nucleotide sequence ID" value="NZ_JACOOX010000006.1"/>
</dbReference>
<dbReference type="PANTHER" id="PTHR43172">
    <property type="entry name" value="ADENYLOSUCCINATE LYASE"/>
    <property type="match status" value="1"/>
</dbReference>
<evidence type="ECO:0000313" key="7">
    <source>
        <dbReference type="Proteomes" id="UP000615234"/>
    </source>
</evidence>
<dbReference type="InterPro" id="IPR022761">
    <property type="entry name" value="Fumarate_lyase_N"/>
</dbReference>
<dbReference type="PANTHER" id="PTHR43172:SF1">
    <property type="entry name" value="ADENYLOSUCCINATE LYASE"/>
    <property type="match status" value="1"/>
</dbReference>